<sequence length="222" mass="23564">MTQKKVAVILSGCGVYDGAEIHESVITLLRLDQRGAHAQCFAPNVAQMHVINHLTGEEMPESRNVLVESARIARGEVKDIREANVEDFDALIVPGGFGAAKNLSDFAVKGAECTVQPDVLALAEAFAEASKPVGLMCISPAMAAKIYGPGVICTIGNDADTATVVNKMGATHQECDVSDIVEDKARKLVSTPAYMLAQSISEAASGINKMVDRVLELTHEND</sequence>
<dbReference type="CDD" id="cd03133">
    <property type="entry name" value="GATase1_ES1"/>
    <property type="match status" value="1"/>
</dbReference>
<dbReference type="FunFam" id="3.40.50.880:FF:000032">
    <property type="entry name" value="Glyoxalase"/>
    <property type="match status" value="1"/>
</dbReference>
<evidence type="ECO:0000256" key="3">
    <source>
        <dbReference type="ARBA" id="ARBA00023239"/>
    </source>
</evidence>
<evidence type="ECO:0000256" key="5">
    <source>
        <dbReference type="PIRNR" id="PIRNR006320"/>
    </source>
</evidence>
<dbReference type="InterPro" id="IPR026041">
    <property type="entry name" value="ElbB"/>
</dbReference>
<organism evidence="6 7">
    <name type="scientific">Pseudomonas lundensis</name>
    <dbReference type="NCBI Taxonomy" id="86185"/>
    <lineage>
        <taxon>Bacteria</taxon>
        <taxon>Pseudomonadati</taxon>
        <taxon>Pseudomonadota</taxon>
        <taxon>Gammaproteobacteria</taxon>
        <taxon>Pseudomonadales</taxon>
        <taxon>Pseudomonadaceae</taxon>
        <taxon>Pseudomonas</taxon>
    </lineage>
</organism>
<protein>
    <recommendedName>
        <fullName evidence="5">Glyoxalase</fullName>
    </recommendedName>
</protein>
<comment type="function">
    <text evidence="5">Displays glyoxalase activity, catalyzing the conversion of glyoxal to glycolate.</text>
</comment>
<dbReference type="Gene3D" id="3.40.50.880">
    <property type="match status" value="1"/>
</dbReference>
<dbReference type="RefSeq" id="WP_097192883.1">
    <property type="nucleotide sequence ID" value="NZ_JAAQXX010000009.1"/>
</dbReference>
<evidence type="ECO:0000256" key="1">
    <source>
        <dbReference type="ARBA" id="ARBA00008542"/>
    </source>
</evidence>
<accession>A0AAX2HED4</accession>
<gene>
    <name evidence="6" type="primary">elbB</name>
    <name evidence="6" type="ORF">PLUA15_70039</name>
</gene>
<dbReference type="AlphaFoldDB" id="A0AAX2HED4"/>
<dbReference type="NCBIfam" id="NF008747">
    <property type="entry name" value="PRK11780.1"/>
    <property type="match status" value="1"/>
</dbReference>
<reference evidence="6 7" key="1">
    <citation type="submission" date="2017-08" db="EMBL/GenBank/DDBJ databases">
        <authorList>
            <person name="Chaillou S."/>
        </authorList>
    </citation>
    <scope>NUCLEOTIDE SEQUENCE [LARGE SCALE GENOMIC DNA]</scope>
    <source>
        <strain evidence="6 7">MFPA15A1205</strain>
    </source>
</reference>
<dbReference type="PANTHER" id="PTHR10224">
    <property type="entry name" value="ES1 PROTEIN HOMOLOG, MITOCHONDRIAL"/>
    <property type="match status" value="1"/>
</dbReference>
<dbReference type="Proteomes" id="UP000219564">
    <property type="component" value="Unassembled WGS sequence"/>
</dbReference>
<proteinExistence type="inferred from homology"/>
<keyword evidence="3 5" id="KW-0456">Lyase</keyword>
<comment type="caution">
    <text evidence="6">The sequence shown here is derived from an EMBL/GenBank/DDBJ whole genome shotgun (WGS) entry which is preliminary data.</text>
</comment>
<dbReference type="SUPFAM" id="SSF52317">
    <property type="entry name" value="Class I glutamine amidotransferase-like"/>
    <property type="match status" value="1"/>
</dbReference>
<evidence type="ECO:0000256" key="4">
    <source>
        <dbReference type="ARBA" id="ARBA00051386"/>
    </source>
</evidence>
<evidence type="ECO:0000256" key="2">
    <source>
        <dbReference type="ARBA" id="ARBA00011738"/>
    </source>
</evidence>
<dbReference type="PANTHER" id="PTHR10224:SF12">
    <property type="entry name" value="GLYOXALASE ELBB"/>
    <property type="match status" value="1"/>
</dbReference>
<comment type="similarity">
    <text evidence="1 5">Belongs to the peptidase C56 family.</text>
</comment>
<dbReference type="GO" id="GO:0016829">
    <property type="term" value="F:lyase activity"/>
    <property type="evidence" value="ECO:0007669"/>
    <property type="project" value="UniProtKB-UniRule"/>
</dbReference>
<evidence type="ECO:0000313" key="7">
    <source>
        <dbReference type="Proteomes" id="UP000219564"/>
    </source>
</evidence>
<dbReference type="InterPro" id="IPR029062">
    <property type="entry name" value="Class_I_gatase-like"/>
</dbReference>
<comment type="catalytic activity">
    <reaction evidence="4 5">
        <text>glyoxal + H2O = glycolate + H(+)</text>
        <dbReference type="Rhea" id="RHEA:51672"/>
        <dbReference type="ChEBI" id="CHEBI:15377"/>
        <dbReference type="ChEBI" id="CHEBI:15378"/>
        <dbReference type="ChEBI" id="CHEBI:29805"/>
        <dbReference type="ChEBI" id="CHEBI:34779"/>
    </reaction>
</comment>
<name>A0AAX2HED4_9PSED</name>
<dbReference type="EMBL" id="OBKZ01000054">
    <property type="protein sequence ID" value="SOB55090.1"/>
    <property type="molecule type" value="Genomic_DNA"/>
</dbReference>
<dbReference type="PIRSF" id="PIRSF006320">
    <property type="entry name" value="Elb2"/>
    <property type="match status" value="1"/>
</dbReference>
<evidence type="ECO:0000313" key="6">
    <source>
        <dbReference type="EMBL" id="SOB55090.1"/>
    </source>
</evidence>
<comment type="subunit">
    <text evidence="2">Homodimer.</text>
</comment>